<reference evidence="3 4" key="1">
    <citation type="submission" date="2018-08" db="EMBL/GenBank/DDBJ databases">
        <title>Genomic Encyclopedia of Archaeal and Bacterial Type Strains, Phase II (KMG-II): from individual species to whole genera.</title>
        <authorList>
            <person name="Goeker M."/>
        </authorList>
    </citation>
    <scope>NUCLEOTIDE SEQUENCE [LARGE SCALE GENOMIC DNA]</scope>
    <source>
        <strain evidence="3 4">DSM 5002</strain>
    </source>
</reference>
<accession>A0A397QA87</accession>
<evidence type="ECO:0000259" key="2">
    <source>
        <dbReference type="Pfam" id="PF07486"/>
    </source>
</evidence>
<proteinExistence type="predicted"/>
<organism evidence="3 4">
    <name type="scientific">Dichotomicrobium thermohalophilum</name>
    <dbReference type="NCBI Taxonomy" id="933063"/>
    <lineage>
        <taxon>Bacteria</taxon>
        <taxon>Pseudomonadati</taxon>
        <taxon>Pseudomonadota</taxon>
        <taxon>Alphaproteobacteria</taxon>
        <taxon>Hyphomicrobiales</taxon>
        <taxon>Hyphomicrobiaceae</taxon>
        <taxon>Dichotomicrobium</taxon>
    </lineage>
</organism>
<dbReference type="Proteomes" id="UP000266273">
    <property type="component" value="Unassembled WGS sequence"/>
</dbReference>
<name>A0A397QA87_9HYPH</name>
<keyword evidence="3" id="KW-0378">Hydrolase</keyword>
<sequence>MKNLPNPGFVSDRAGTARELALQSFDAETGPFGSKPLVELHVGEGRVGRKRVMGRSLLLLAAIPLVAAGYFVRDSDLIAKGKLFVQAHLLGSGATEIVRPAKTEDSAADAPLPSEATALFRKTGKEPRADRIAELKRTQTVRKRPEVMVASMTPHPGAESLQDGPANTARINRSAKGPRLDPPAGSQVLLSHTSADAPELGETSSGVERASAAILMMAPTAKFGFVDGEEVEDSDPIAWPGRLHLASLKAEDGETLFGGFTEEEFRARELRCMTAAIYFEARGEPRRGQIAVAQVVMNRVRANVYPDTICGVIFQGQWNRNACQFSFACDGKADRPNNKALWARSKELAREVMRGQHWLSDIGYATHYHANYVRPHWARHFKKVKQIGQHIFYKAPDIRVRVADVMDEG</sequence>
<dbReference type="InterPro" id="IPR042047">
    <property type="entry name" value="SleB_dom1"/>
</dbReference>
<dbReference type="OrthoDB" id="9785345at2"/>
<keyword evidence="4" id="KW-1185">Reference proteome</keyword>
<evidence type="ECO:0000313" key="3">
    <source>
        <dbReference type="EMBL" id="RIA56417.1"/>
    </source>
</evidence>
<feature type="region of interest" description="Disordered" evidence="1">
    <location>
        <begin position="153"/>
        <end position="187"/>
    </location>
</feature>
<feature type="domain" description="Cell wall hydrolase SleB" evidence="2">
    <location>
        <begin position="283"/>
        <end position="393"/>
    </location>
</feature>
<dbReference type="AlphaFoldDB" id="A0A397QA87"/>
<dbReference type="GO" id="GO:0016787">
    <property type="term" value="F:hydrolase activity"/>
    <property type="evidence" value="ECO:0007669"/>
    <property type="project" value="UniProtKB-KW"/>
</dbReference>
<dbReference type="Gene3D" id="1.10.10.2520">
    <property type="entry name" value="Cell wall hydrolase SleB, domain 1"/>
    <property type="match status" value="1"/>
</dbReference>
<gene>
    <name evidence="3" type="ORF">BXY53_1523</name>
</gene>
<evidence type="ECO:0000313" key="4">
    <source>
        <dbReference type="Proteomes" id="UP000266273"/>
    </source>
</evidence>
<evidence type="ECO:0000256" key="1">
    <source>
        <dbReference type="SAM" id="MobiDB-lite"/>
    </source>
</evidence>
<dbReference type="InterPro" id="IPR011105">
    <property type="entry name" value="Cell_wall_hydrolase_SleB"/>
</dbReference>
<protein>
    <submittedName>
        <fullName evidence="3">Spore germination cell wall hydrolase CwlJ-like protein</fullName>
    </submittedName>
</protein>
<comment type="caution">
    <text evidence="3">The sequence shown here is derived from an EMBL/GenBank/DDBJ whole genome shotgun (WGS) entry which is preliminary data.</text>
</comment>
<dbReference type="Pfam" id="PF07486">
    <property type="entry name" value="Hydrolase_2"/>
    <property type="match status" value="1"/>
</dbReference>
<dbReference type="EMBL" id="QXDF01000001">
    <property type="protein sequence ID" value="RIA56417.1"/>
    <property type="molecule type" value="Genomic_DNA"/>
</dbReference>